<dbReference type="Proteomes" id="UP001153620">
    <property type="component" value="Chromosome 3"/>
</dbReference>
<evidence type="ECO:0000313" key="2">
    <source>
        <dbReference type="EMBL" id="CAG9809026.1"/>
    </source>
</evidence>
<feature type="compositionally biased region" description="Basic and acidic residues" evidence="1">
    <location>
        <begin position="102"/>
        <end position="117"/>
    </location>
</feature>
<feature type="compositionally biased region" description="Basic and acidic residues" evidence="1">
    <location>
        <begin position="126"/>
        <end position="195"/>
    </location>
</feature>
<feature type="compositionally biased region" description="Polar residues" evidence="1">
    <location>
        <begin position="551"/>
        <end position="566"/>
    </location>
</feature>
<gene>
    <name evidence="2" type="ORF">CHIRRI_LOCUS11858</name>
</gene>
<feature type="region of interest" description="Disordered" evidence="1">
    <location>
        <begin position="551"/>
        <end position="575"/>
    </location>
</feature>
<name>A0A9N9S1E4_9DIPT</name>
<feature type="compositionally biased region" description="Polar residues" evidence="1">
    <location>
        <begin position="360"/>
        <end position="370"/>
    </location>
</feature>
<feature type="compositionally biased region" description="Basic and acidic residues" evidence="1">
    <location>
        <begin position="201"/>
        <end position="283"/>
    </location>
</feature>
<protein>
    <submittedName>
        <fullName evidence="2">Uncharacterized protein</fullName>
    </submittedName>
</protein>
<dbReference type="OrthoDB" id="1938039at2759"/>
<feature type="region of interest" description="Disordered" evidence="1">
    <location>
        <begin position="348"/>
        <end position="370"/>
    </location>
</feature>
<evidence type="ECO:0000256" key="1">
    <source>
        <dbReference type="SAM" id="MobiDB-lite"/>
    </source>
</evidence>
<dbReference type="EMBL" id="OU895879">
    <property type="protein sequence ID" value="CAG9809026.1"/>
    <property type="molecule type" value="Genomic_DNA"/>
</dbReference>
<feature type="region of interest" description="Disordered" evidence="1">
    <location>
        <begin position="93"/>
        <end position="287"/>
    </location>
</feature>
<proteinExistence type="predicted"/>
<evidence type="ECO:0000313" key="3">
    <source>
        <dbReference type="Proteomes" id="UP001153620"/>
    </source>
</evidence>
<keyword evidence="3" id="KW-1185">Reference proteome</keyword>
<reference evidence="2" key="2">
    <citation type="submission" date="2022-10" db="EMBL/GenBank/DDBJ databases">
        <authorList>
            <consortium name="ENA_rothamsted_submissions"/>
            <consortium name="culmorum"/>
            <person name="King R."/>
        </authorList>
    </citation>
    <scope>NUCLEOTIDE SEQUENCE</scope>
</reference>
<sequence>MDNEDFDLYGDLDEALIEPLQEEVQKKQAEELEKQKNDENFREKTEKIIDELKTSNFQLKKNMSLLLATAKSEIERKDQQIKDLRREMDEVLFRKNKGSQKKTCDKWAQTDKVEFNDNRSNSSRYNESKLHDRHKPKEPADSDRHKRKLSPERKYSDDYRKTSHRDENGSRSKNYEAKSRKLSHENRSRSPEKHEKKSKHELREDDLRKTLLKNKNDDKAGSSSKESTKKADERRDGSSGRDKKDKYKEKDRIKEKHSIKIEKTDEKRDKKKAEQKVAKEKVASPKKIKDKVSELKINVDVAAENTKPFNGSIKQENVAVNSNDIPKPEKILEEMIAGLKSIKEEIEEPKSSEISISIPDKTSSSKSVETQVTTVDKTALEDKNVEIMEVMPSNLNLSVESEINESSVQSEKVTHENFKEEKEILMPDNPIECITKEKIPVKTEEPEPKKQKYVKIFEAKIFPSAKDMKNDGGSKSAQKFHPISRITSKELLPISVTIDKSPILEQEKSPDNIIITEEITAPITEIMQEIKEEAFDIPVVKNEINSAPESLNDSFESTKENSLNNSFEKRKHKKRKITTEVEADGTVVWTVTRKKRKTKEQN</sequence>
<organism evidence="2 3">
    <name type="scientific">Chironomus riparius</name>
    <dbReference type="NCBI Taxonomy" id="315576"/>
    <lineage>
        <taxon>Eukaryota</taxon>
        <taxon>Metazoa</taxon>
        <taxon>Ecdysozoa</taxon>
        <taxon>Arthropoda</taxon>
        <taxon>Hexapoda</taxon>
        <taxon>Insecta</taxon>
        <taxon>Pterygota</taxon>
        <taxon>Neoptera</taxon>
        <taxon>Endopterygota</taxon>
        <taxon>Diptera</taxon>
        <taxon>Nematocera</taxon>
        <taxon>Chironomoidea</taxon>
        <taxon>Chironomidae</taxon>
        <taxon>Chironominae</taxon>
        <taxon>Chironomus</taxon>
    </lineage>
</organism>
<dbReference type="AlphaFoldDB" id="A0A9N9S1E4"/>
<reference evidence="2" key="1">
    <citation type="submission" date="2022-01" db="EMBL/GenBank/DDBJ databases">
        <authorList>
            <person name="King R."/>
        </authorList>
    </citation>
    <scope>NUCLEOTIDE SEQUENCE</scope>
</reference>
<accession>A0A9N9S1E4</accession>